<gene>
    <name evidence="2" type="ORF">EV652_102614</name>
</gene>
<evidence type="ECO:0000313" key="3">
    <source>
        <dbReference type="Proteomes" id="UP000294508"/>
    </source>
</evidence>
<proteinExistence type="predicted"/>
<evidence type="ECO:0000313" key="2">
    <source>
        <dbReference type="EMBL" id="TCO34548.1"/>
    </source>
</evidence>
<dbReference type="EMBL" id="SLWN01000002">
    <property type="protein sequence ID" value="TCO34548.1"/>
    <property type="molecule type" value="Genomic_DNA"/>
</dbReference>
<organism evidence="2 3">
    <name type="scientific">Kribbella steppae</name>
    <dbReference type="NCBI Taxonomy" id="2512223"/>
    <lineage>
        <taxon>Bacteria</taxon>
        <taxon>Bacillati</taxon>
        <taxon>Actinomycetota</taxon>
        <taxon>Actinomycetes</taxon>
        <taxon>Propionibacteriales</taxon>
        <taxon>Kribbellaceae</taxon>
        <taxon>Kribbella</taxon>
    </lineage>
</organism>
<dbReference type="RefSeq" id="WP_132208305.1">
    <property type="nucleotide sequence ID" value="NZ_SLWN01000002.1"/>
</dbReference>
<protein>
    <recommendedName>
        <fullName evidence="4">YtxH domain-containing protein</fullName>
    </recommendedName>
</protein>
<dbReference type="AlphaFoldDB" id="A0A4R2HVC8"/>
<dbReference type="Proteomes" id="UP000294508">
    <property type="component" value="Unassembled WGS sequence"/>
</dbReference>
<accession>A0A4R2HVC8</accession>
<evidence type="ECO:0008006" key="4">
    <source>
        <dbReference type="Google" id="ProtNLM"/>
    </source>
</evidence>
<reference evidence="2 3" key="1">
    <citation type="journal article" date="2015" name="Stand. Genomic Sci.">
        <title>Genomic Encyclopedia of Bacterial and Archaeal Type Strains, Phase III: the genomes of soil and plant-associated and newly described type strains.</title>
        <authorList>
            <person name="Whitman W.B."/>
            <person name="Woyke T."/>
            <person name="Klenk H.P."/>
            <person name="Zhou Y."/>
            <person name="Lilburn T.G."/>
            <person name="Beck B.J."/>
            <person name="De Vos P."/>
            <person name="Vandamme P."/>
            <person name="Eisen J.A."/>
            <person name="Garrity G."/>
            <person name="Hugenholtz P."/>
            <person name="Kyrpides N.C."/>
        </authorList>
    </citation>
    <scope>NUCLEOTIDE SEQUENCE [LARGE SCALE GENOMIC DNA]</scope>
    <source>
        <strain evidence="2 3">VKM Ac-2572</strain>
    </source>
</reference>
<name>A0A4R2HVC8_9ACTN</name>
<sequence length="68" mass="7448">MKLRSLAVFGVGYVLGAKAGRERYVQIVEALQAASQRLDEARRQRGKPSRAGSGSNGLDSYLDEHSRN</sequence>
<feature type="region of interest" description="Disordered" evidence="1">
    <location>
        <begin position="36"/>
        <end position="68"/>
    </location>
</feature>
<dbReference type="OrthoDB" id="5125216at2"/>
<comment type="caution">
    <text evidence="2">The sequence shown here is derived from an EMBL/GenBank/DDBJ whole genome shotgun (WGS) entry which is preliminary data.</text>
</comment>
<keyword evidence="3" id="KW-1185">Reference proteome</keyword>
<evidence type="ECO:0000256" key="1">
    <source>
        <dbReference type="SAM" id="MobiDB-lite"/>
    </source>
</evidence>